<dbReference type="GO" id="GO:0051117">
    <property type="term" value="F:ATPase binding"/>
    <property type="evidence" value="ECO:0007669"/>
    <property type="project" value="TreeGrafter"/>
</dbReference>
<dbReference type="Pfam" id="PF00574">
    <property type="entry name" value="CLP_protease"/>
    <property type="match status" value="1"/>
</dbReference>
<keyword evidence="5" id="KW-0732">Signal</keyword>
<dbReference type="GO" id="GO:0004176">
    <property type="term" value="F:ATP-dependent peptidase activity"/>
    <property type="evidence" value="ECO:0007669"/>
    <property type="project" value="TreeGrafter"/>
</dbReference>
<feature type="compositionally biased region" description="Pro residues" evidence="4">
    <location>
        <begin position="237"/>
        <end position="251"/>
    </location>
</feature>
<keyword evidence="2" id="KW-0378">Hydrolase</keyword>
<dbReference type="InterPro" id="IPR029045">
    <property type="entry name" value="ClpP/crotonase-like_dom_sf"/>
</dbReference>
<feature type="region of interest" description="Disordered" evidence="4">
    <location>
        <begin position="227"/>
        <end position="269"/>
    </location>
</feature>
<keyword evidence="3" id="KW-0720">Serine protease</keyword>
<evidence type="ECO:0000256" key="1">
    <source>
        <dbReference type="ARBA" id="ARBA00022670"/>
    </source>
</evidence>
<dbReference type="Pfam" id="PF25209">
    <property type="entry name" value="Phage_capsid_4"/>
    <property type="match status" value="1"/>
</dbReference>
<sequence>MKAQPLNLMMMPKASLSASAAPSESWFSIKAAASGRPAEIFIYDEIGGWGMTAQRFSEELQANEIFTGVDVDLYLHSGGGNVLDGFAIYNMLRGITGSLNIYIQGVAASIASVIACAPNATVHIPENGWFYLHNAWGGQVGEAEDMIEYAEFLERNVTNMVAAYREKTGLSEDDIRALMKKPGTWLDGQQAVEQGFADVLTEPLQAAASINSNRQKELLNMPKSLQGLMKPQANNPTPTPPAQPPADPTPAAPSASVPTPTPAPAAPSASDIMAQFRADETTRREGIQGVFAFAPGRFPDIEASCIADMNCTVDQAKDKLLEAMGKNTTPSASVHIHADNGNLVGDSVSNAILARSGLGELERDNIYNGMRLDALARASLTDRGIGIAGMNNRDIVGLAFTHSSSDFGNILMNIANKAVLKGWEEAPETYQRWTQKGTLTDFRPTKRVGLNTFGSLDKVEEGGEYKYGTIGDRGEDIVLASYGKLLTLSRQAIINDDMQMLTRIPQLMGRSARRTIGDLVYAILTGTYKMSDGKALFHADHNNIVKSSKPDVDTLSKGKTAMRTQKDGKASLNIMPGFVLSPVALEDKLNQVIRSTSVEGAGADVINPIANFAEVIGEPRLDEASASMFYQTAAQAFDTIEVAYLDGIEEPYIEQQAGFTVDGVATKVRIDAGVAPLDYRTFVKHDPAA</sequence>
<keyword evidence="1 6" id="KW-0645">Protease</keyword>
<proteinExistence type="predicted"/>
<evidence type="ECO:0000256" key="2">
    <source>
        <dbReference type="ARBA" id="ARBA00022801"/>
    </source>
</evidence>
<dbReference type="CDD" id="cd07016">
    <property type="entry name" value="S14_ClpP_1"/>
    <property type="match status" value="1"/>
</dbReference>
<dbReference type="PANTHER" id="PTHR10381">
    <property type="entry name" value="ATP-DEPENDENT CLP PROTEASE PROTEOLYTIC SUBUNIT"/>
    <property type="match status" value="1"/>
</dbReference>
<evidence type="ECO:0000313" key="6">
    <source>
        <dbReference type="EMBL" id="AKN36451.1"/>
    </source>
</evidence>
<accession>A0A0H3ZS72</accession>
<dbReference type="GO" id="GO:0009368">
    <property type="term" value="C:endopeptidase Clp complex"/>
    <property type="evidence" value="ECO:0007669"/>
    <property type="project" value="TreeGrafter"/>
</dbReference>
<dbReference type="PANTHER" id="PTHR10381:SF70">
    <property type="entry name" value="ATP-DEPENDENT CLP PROTEASE PROTEOLYTIC SUBUNIT"/>
    <property type="match status" value="1"/>
</dbReference>
<dbReference type="EMBL" id="KP795491">
    <property type="protein sequence ID" value="AKN36451.1"/>
    <property type="molecule type" value="Genomic_DNA"/>
</dbReference>
<dbReference type="GO" id="GO:0004252">
    <property type="term" value="F:serine-type endopeptidase activity"/>
    <property type="evidence" value="ECO:0007669"/>
    <property type="project" value="TreeGrafter"/>
</dbReference>
<dbReference type="NCBIfam" id="NF045540">
    <property type="entry name" value="scaf_prot_MCP1"/>
    <property type="match status" value="1"/>
</dbReference>
<dbReference type="SUPFAM" id="SSF52096">
    <property type="entry name" value="ClpP/crotonase"/>
    <property type="match status" value="1"/>
</dbReference>
<organism evidence="6">
    <name type="scientific">Vibrio splendidus</name>
    <dbReference type="NCBI Taxonomy" id="29497"/>
    <lineage>
        <taxon>Bacteria</taxon>
        <taxon>Pseudomonadati</taxon>
        <taxon>Pseudomonadota</taxon>
        <taxon>Gammaproteobacteria</taxon>
        <taxon>Vibrionales</taxon>
        <taxon>Vibrionaceae</taxon>
        <taxon>Vibrio</taxon>
    </lineage>
</organism>
<dbReference type="Gene3D" id="3.90.226.10">
    <property type="entry name" value="2-enoyl-CoA Hydratase, Chain A, domain 1"/>
    <property type="match status" value="1"/>
</dbReference>
<feature type="signal peptide" evidence="5">
    <location>
        <begin position="1"/>
        <end position="20"/>
    </location>
</feature>
<dbReference type="AlphaFoldDB" id="A0A0H3ZS72"/>
<name>A0A0H3ZS72_VIBSP</name>
<evidence type="ECO:0000256" key="4">
    <source>
        <dbReference type="SAM" id="MobiDB-lite"/>
    </source>
</evidence>
<dbReference type="NCBIfam" id="NF045542">
    <property type="entry name" value="Clp_rel_HeadMat"/>
    <property type="match status" value="1"/>
</dbReference>
<evidence type="ECO:0000256" key="3">
    <source>
        <dbReference type="ARBA" id="ARBA00022825"/>
    </source>
</evidence>
<dbReference type="GO" id="GO:0006515">
    <property type="term" value="P:protein quality control for misfolded or incompletely synthesized proteins"/>
    <property type="evidence" value="ECO:0007669"/>
    <property type="project" value="TreeGrafter"/>
</dbReference>
<dbReference type="RefSeq" id="WP_371729008.1">
    <property type="nucleotide sequence ID" value="NZ_JBGONR010000050.1"/>
</dbReference>
<evidence type="ECO:0000256" key="5">
    <source>
        <dbReference type="SAM" id="SignalP"/>
    </source>
</evidence>
<protein>
    <submittedName>
        <fullName evidence="6">Prophage Clp protease-like protein</fullName>
    </submittedName>
</protein>
<reference evidence="6" key="1">
    <citation type="journal article" date="2015" name="MBio">
        <title>Eco-Evolutionary Dynamics of Episomes among Ecologically Cohesive Bacterial Populations.</title>
        <authorList>
            <person name="Xue H."/>
            <person name="Cordero O.X."/>
            <person name="Camas F.M."/>
            <person name="Trimble W."/>
            <person name="Meyer F."/>
            <person name="Guglielmini J."/>
            <person name="Rocha E.P."/>
            <person name="Polz M.F."/>
        </authorList>
    </citation>
    <scope>NUCLEOTIDE SEQUENCE</scope>
    <source>
        <strain evidence="6">FF_308</strain>
    </source>
</reference>
<feature type="chain" id="PRO_5005205071" evidence="5">
    <location>
        <begin position="21"/>
        <end position="689"/>
    </location>
</feature>
<dbReference type="InterPro" id="IPR023562">
    <property type="entry name" value="ClpP/TepA"/>
</dbReference>